<dbReference type="InterPro" id="IPR006059">
    <property type="entry name" value="SBP"/>
</dbReference>
<accession>A0A317ZXW7</accession>
<dbReference type="EMBL" id="QHLY01000005">
    <property type="protein sequence ID" value="PXA72085.1"/>
    <property type="molecule type" value="Genomic_DNA"/>
</dbReference>
<sequence>MKTTRSRLAVAAAATALALGLTACGGSGGAVGNADSTNVDPAGEITPREISWLLSRPADGGVITAMEQIAKEYATDHPGFALNLITTPDRPSYIQKYQTLAAANKLPELFDTDATPYAQKLAKQGRMMDAEALLKSLDLYDDYRPAALNYQRFDDGSLYMVPFEFQLEFFWYNKALFEQAGVQIPATLDDIPAMCTQLREAGITPIALDGQDQWPLERYMAYHPFRTAGPSFVQDLKKGDAKLSDADGAAAVDWMSQLGSSGCFQEGFSSTGYSDAQNLFTSGKAAVYNIGTWELGSLATDALDAGVRDDVDYFTLPVTSGSATAANEYVSPSGIGMAVNTKTFDPLVRDFLAFALKRYPEVYAATGALSPTTNVETTIPANATPLYERAVQQANDVGETTAMPWDTQLDPTSNTRLQQELTLLVQGEVTPDEFISTMDGVIAQNGPAAFK</sequence>
<comment type="similarity">
    <text evidence="1">Belongs to the bacterial solute-binding protein 1 family.</text>
</comment>
<feature type="chain" id="PRO_5039150442" evidence="3">
    <location>
        <begin position="24"/>
        <end position="451"/>
    </location>
</feature>
<dbReference type="InterPro" id="IPR050490">
    <property type="entry name" value="Bact_solute-bd_prot1"/>
</dbReference>
<dbReference type="RefSeq" id="WP_110125609.1">
    <property type="nucleotide sequence ID" value="NZ_QHLY01000005.1"/>
</dbReference>
<keyword evidence="2" id="KW-0813">Transport</keyword>
<dbReference type="PROSITE" id="PS51257">
    <property type="entry name" value="PROKAR_LIPOPROTEIN"/>
    <property type="match status" value="1"/>
</dbReference>
<dbReference type="Pfam" id="PF01547">
    <property type="entry name" value="SBP_bac_1"/>
    <property type="match status" value="1"/>
</dbReference>
<dbReference type="Proteomes" id="UP000246722">
    <property type="component" value="Unassembled WGS sequence"/>
</dbReference>
<dbReference type="Gene3D" id="3.40.190.10">
    <property type="entry name" value="Periplasmic binding protein-like II"/>
    <property type="match status" value="2"/>
</dbReference>
<reference evidence="4 5" key="1">
    <citation type="submission" date="2018-05" db="EMBL/GenBank/DDBJ databases">
        <title>Genetic diversity of glacier-inhabiting Cryobacterium bacteria in China and description of Cryobacterium mengkeensis sp. nov. and Arthrobacter glacialis sp. nov.</title>
        <authorList>
            <person name="Liu Q."/>
            <person name="Xin Y.-H."/>
        </authorList>
    </citation>
    <scope>NUCLEOTIDE SEQUENCE [LARGE SCALE GENOMIC DNA]</scope>
    <source>
        <strain evidence="4 5">SK-1</strain>
    </source>
</reference>
<feature type="signal peptide" evidence="3">
    <location>
        <begin position="1"/>
        <end position="23"/>
    </location>
</feature>
<keyword evidence="5" id="KW-1185">Reference proteome</keyword>
<evidence type="ECO:0000256" key="1">
    <source>
        <dbReference type="ARBA" id="ARBA00008520"/>
    </source>
</evidence>
<evidence type="ECO:0000256" key="3">
    <source>
        <dbReference type="SAM" id="SignalP"/>
    </source>
</evidence>
<proteinExistence type="inferred from homology"/>
<dbReference type="SUPFAM" id="SSF53850">
    <property type="entry name" value="Periplasmic binding protein-like II"/>
    <property type="match status" value="1"/>
</dbReference>
<gene>
    <name evidence="4" type="ORF">CTB96_04070</name>
</gene>
<keyword evidence="3" id="KW-0732">Signal</keyword>
<dbReference type="AlphaFoldDB" id="A0A317ZXW7"/>
<dbReference type="PANTHER" id="PTHR43649">
    <property type="entry name" value="ARABINOSE-BINDING PROTEIN-RELATED"/>
    <property type="match status" value="1"/>
</dbReference>
<dbReference type="OrthoDB" id="3256840at2"/>
<comment type="caution">
    <text evidence="4">The sequence shown here is derived from an EMBL/GenBank/DDBJ whole genome shotgun (WGS) entry which is preliminary data.</text>
</comment>
<evidence type="ECO:0000256" key="2">
    <source>
        <dbReference type="ARBA" id="ARBA00022448"/>
    </source>
</evidence>
<organism evidence="4 5">
    <name type="scientific">Cryobacterium arcticum</name>
    <dbReference type="NCBI Taxonomy" id="670052"/>
    <lineage>
        <taxon>Bacteria</taxon>
        <taxon>Bacillati</taxon>
        <taxon>Actinomycetota</taxon>
        <taxon>Actinomycetes</taxon>
        <taxon>Micrococcales</taxon>
        <taxon>Microbacteriaceae</taxon>
        <taxon>Cryobacterium</taxon>
    </lineage>
</organism>
<name>A0A317ZXW7_9MICO</name>
<protein>
    <submittedName>
        <fullName evidence="4">Sugar-binding protein</fullName>
    </submittedName>
</protein>
<dbReference type="PANTHER" id="PTHR43649:SF29">
    <property type="entry name" value="OSMOPROTECTIVE COMPOUNDS-BINDING PROTEIN GGTB"/>
    <property type="match status" value="1"/>
</dbReference>
<evidence type="ECO:0000313" key="4">
    <source>
        <dbReference type="EMBL" id="PXA72085.1"/>
    </source>
</evidence>
<evidence type="ECO:0000313" key="5">
    <source>
        <dbReference type="Proteomes" id="UP000246722"/>
    </source>
</evidence>